<keyword evidence="3 6" id="KW-0812">Transmembrane</keyword>
<reference evidence="7 8" key="1">
    <citation type="submission" date="2020-08" db="EMBL/GenBank/DDBJ databases">
        <title>Aphidius gifuensis genome sequencing and assembly.</title>
        <authorList>
            <person name="Du Z."/>
        </authorList>
    </citation>
    <scope>NUCLEOTIDE SEQUENCE [LARGE SCALE GENOMIC DNA]</scope>
    <source>
        <strain evidence="7">YNYX2018</strain>
        <tissue evidence="7">Adults</tissue>
    </source>
</reference>
<dbReference type="AlphaFoldDB" id="A0A834XMY4"/>
<organism evidence="7 8">
    <name type="scientific">Aphidius gifuensis</name>
    <name type="common">Parasitoid wasp</name>
    <dbReference type="NCBI Taxonomy" id="684658"/>
    <lineage>
        <taxon>Eukaryota</taxon>
        <taxon>Metazoa</taxon>
        <taxon>Ecdysozoa</taxon>
        <taxon>Arthropoda</taxon>
        <taxon>Hexapoda</taxon>
        <taxon>Insecta</taxon>
        <taxon>Pterygota</taxon>
        <taxon>Neoptera</taxon>
        <taxon>Endopterygota</taxon>
        <taxon>Hymenoptera</taxon>
        <taxon>Apocrita</taxon>
        <taxon>Ichneumonoidea</taxon>
        <taxon>Braconidae</taxon>
        <taxon>Aphidiinae</taxon>
        <taxon>Aphidius</taxon>
    </lineage>
</organism>
<feature type="transmembrane region" description="Helical" evidence="6">
    <location>
        <begin position="104"/>
        <end position="125"/>
    </location>
</feature>
<evidence type="ECO:0000313" key="8">
    <source>
        <dbReference type="Proteomes" id="UP000639338"/>
    </source>
</evidence>
<evidence type="ECO:0000256" key="3">
    <source>
        <dbReference type="ARBA" id="ARBA00022692"/>
    </source>
</evidence>
<protein>
    <recommendedName>
        <fullName evidence="2">Transmembrane protein 267</fullName>
    </recommendedName>
</protein>
<evidence type="ECO:0000256" key="5">
    <source>
        <dbReference type="ARBA" id="ARBA00023136"/>
    </source>
</evidence>
<evidence type="ECO:0000256" key="2">
    <source>
        <dbReference type="ARBA" id="ARBA00013977"/>
    </source>
</evidence>
<feature type="transmembrane region" description="Helical" evidence="6">
    <location>
        <begin position="42"/>
        <end position="63"/>
    </location>
</feature>
<dbReference type="GO" id="GO:0016020">
    <property type="term" value="C:membrane"/>
    <property type="evidence" value="ECO:0007669"/>
    <property type="project" value="UniProtKB-SubCell"/>
</dbReference>
<accession>A0A834XMY4</accession>
<comment type="caution">
    <text evidence="7">The sequence shown here is derived from an EMBL/GenBank/DDBJ whole genome shotgun (WGS) entry which is preliminary data.</text>
</comment>
<keyword evidence="4 6" id="KW-1133">Transmembrane helix</keyword>
<dbReference type="OrthoDB" id="10014558at2759"/>
<feature type="transmembrane region" description="Helical" evidence="6">
    <location>
        <begin position="167"/>
        <end position="185"/>
    </location>
</feature>
<name>A0A834XMY4_APHGI</name>
<comment type="subcellular location">
    <subcellularLocation>
        <location evidence="1">Membrane</location>
        <topology evidence="1">Multi-pass membrane protein</topology>
    </subcellularLocation>
</comment>
<evidence type="ECO:0000256" key="4">
    <source>
        <dbReference type="ARBA" id="ARBA00022989"/>
    </source>
</evidence>
<sequence length="201" mass="23093">MFCQRLITKLTLTLLIGTTLIIGDKIEENLLFPFHRAFCDNFIHAIVALFSWTLIIVLSNASIINNINDIFLCTLLSSLIDLDHFIAAKSLTLNNAIRLDKRPFLHSTTIPILIWALLLFISHILKSTQINNYAWIILTSFLTHHIRDGARRGLWFAPIGSTKPIPYHVYILTSIFLPYIIYYLLSVSKNYITINQLRLPI</sequence>
<dbReference type="Proteomes" id="UP000639338">
    <property type="component" value="Unassembled WGS sequence"/>
</dbReference>
<gene>
    <name evidence="7" type="ORF">HCN44_008431</name>
</gene>
<proteinExistence type="predicted"/>
<evidence type="ECO:0000256" key="1">
    <source>
        <dbReference type="ARBA" id="ARBA00004141"/>
    </source>
</evidence>
<dbReference type="PANTHER" id="PTHR13628">
    <property type="entry name" value="TRANSMEMBRANE PROTEIN 267"/>
    <property type="match status" value="1"/>
</dbReference>
<keyword evidence="5 6" id="KW-0472">Membrane</keyword>
<dbReference type="PANTHER" id="PTHR13628:SF1">
    <property type="entry name" value="TRANSMEMBRANE PROTEIN 267"/>
    <property type="match status" value="1"/>
</dbReference>
<evidence type="ECO:0000256" key="6">
    <source>
        <dbReference type="SAM" id="Phobius"/>
    </source>
</evidence>
<dbReference type="EMBL" id="JACMRX010000005">
    <property type="protein sequence ID" value="KAF7989757.1"/>
    <property type="molecule type" value="Genomic_DNA"/>
</dbReference>
<keyword evidence="8" id="KW-1185">Reference proteome</keyword>
<dbReference type="InterPro" id="IPR026572">
    <property type="entry name" value="TMEM267"/>
</dbReference>
<evidence type="ECO:0000313" key="7">
    <source>
        <dbReference type="EMBL" id="KAF7989757.1"/>
    </source>
</evidence>